<protein>
    <submittedName>
        <fullName evidence="11">DEAD/DEAH box helicase</fullName>
    </submittedName>
</protein>
<organism evidence="11 12">
    <name type="scientific">Teretinema zuelzerae</name>
    <dbReference type="NCBI Taxonomy" id="156"/>
    <lineage>
        <taxon>Bacteria</taxon>
        <taxon>Pseudomonadati</taxon>
        <taxon>Spirochaetota</taxon>
        <taxon>Spirochaetia</taxon>
        <taxon>Spirochaetales</taxon>
        <taxon>Treponemataceae</taxon>
        <taxon>Teretinema</taxon>
    </lineage>
</organism>
<dbReference type="GO" id="GO:0005524">
    <property type="term" value="F:ATP binding"/>
    <property type="evidence" value="ECO:0007669"/>
    <property type="project" value="UniProtKB-KW"/>
</dbReference>
<dbReference type="Pfam" id="PF00270">
    <property type="entry name" value="DEAD"/>
    <property type="match status" value="1"/>
</dbReference>
<evidence type="ECO:0000259" key="10">
    <source>
        <dbReference type="PROSITE" id="PS51195"/>
    </source>
</evidence>
<dbReference type="GO" id="GO:0003724">
    <property type="term" value="F:RNA helicase activity"/>
    <property type="evidence" value="ECO:0007669"/>
    <property type="project" value="InterPro"/>
</dbReference>
<dbReference type="SMART" id="SM00487">
    <property type="entry name" value="DEXDc"/>
    <property type="match status" value="1"/>
</dbReference>
<feature type="domain" description="Helicase ATP-binding" evidence="8">
    <location>
        <begin position="143"/>
        <end position="312"/>
    </location>
</feature>
<evidence type="ECO:0000256" key="2">
    <source>
        <dbReference type="ARBA" id="ARBA00022801"/>
    </source>
</evidence>
<dbReference type="PANTHER" id="PTHR47959">
    <property type="entry name" value="ATP-DEPENDENT RNA HELICASE RHLE-RELATED"/>
    <property type="match status" value="1"/>
</dbReference>
<evidence type="ECO:0000256" key="6">
    <source>
        <dbReference type="PROSITE-ProRule" id="PRU00552"/>
    </source>
</evidence>
<feature type="short sequence motif" description="Q motif" evidence="6">
    <location>
        <begin position="112"/>
        <end position="140"/>
    </location>
</feature>
<feature type="domain" description="DEAD-box RNA helicase Q" evidence="10">
    <location>
        <begin position="112"/>
        <end position="140"/>
    </location>
</feature>
<comment type="similarity">
    <text evidence="5">Belongs to the DEAD box helicase family.</text>
</comment>
<sequence length="455" mass="50411">MQSRTSAAKAVSSDASAALPRRPSASRTTERHSAPGTRDHAIAQRTSSTERGRRASPAAKTPSYSQPRQRNANNAQTAGAQGRGGRVKQYIDPSKFVCEAKQVVRDDYIPQHRFQDFKVHPRIIENLLARGYETPTPIQDQTIVQVLSGRDVTGIANTGTGKTAAFSIPLIHDLVTHMDNRLLVMAPTRELAQQIVEEMLIFSKGCGLKIALLIGGASMNIQTRDLRARPRIVVGTPGRIKDHISQKTLDLSGFNRLVLDEVDRMLDMGFIRDITAILSKLNPDRQSLFFSATLEGDTKNLISRFSKDPVTVSVRVGSTAENVSQDVVWYKDKDDKIERLHDILIGNGCVKTIIFDDTKRLVERLAKELDARGFRVDRIHGDKSQAQRTRAIKRLKADEIDILVATDVAARGIDVSDISHVINYSQPNTYEDYVHRIGRTGRAGKTGCALTFLPK</sequence>
<dbReference type="InterPro" id="IPR044742">
    <property type="entry name" value="DEAD/DEAH_RhlB"/>
</dbReference>
<dbReference type="InterPro" id="IPR011545">
    <property type="entry name" value="DEAD/DEAH_box_helicase_dom"/>
</dbReference>
<feature type="compositionally biased region" description="Basic and acidic residues" evidence="7">
    <location>
        <begin position="28"/>
        <end position="53"/>
    </location>
</feature>
<evidence type="ECO:0000256" key="3">
    <source>
        <dbReference type="ARBA" id="ARBA00022806"/>
    </source>
</evidence>
<evidence type="ECO:0000313" key="11">
    <source>
        <dbReference type="EMBL" id="MCD1654830.1"/>
    </source>
</evidence>
<keyword evidence="12" id="KW-1185">Reference proteome</keyword>
<dbReference type="Gene3D" id="3.40.50.300">
    <property type="entry name" value="P-loop containing nucleotide triphosphate hydrolases"/>
    <property type="match status" value="2"/>
</dbReference>
<keyword evidence="3 11" id="KW-0347">Helicase</keyword>
<dbReference type="CDD" id="cd18787">
    <property type="entry name" value="SF2_C_DEAD"/>
    <property type="match status" value="1"/>
</dbReference>
<dbReference type="GO" id="GO:0016787">
    <property type="term" value="F:hydrolase activity"/>
    <property type="evidence" value="ECO:0007669"/>
    <property type="project" value="UniProtKB-KW"/>
</dbReference>
<dbReference type="InterPro" id="IPR014014">
    <property type="entry name" value="RNA_helicase_DEAD_Q_motif"/>
</dbReference>
<dbReference type="AlphaFoldDB" id="A0AAE3EH16"/>
<dbReference type="RefSeq" id="WP_230755417.1">
    <property type="nucleotide sequence ID" value="NZ_JAINWA010000003.1"/>
</dbReference>
<evidence type="ECO:0000256" key="7">
    <source>
        <dbReference type="SAM" id="MobiDB-lite"/>
    </source>
</evidence>
<proteinExistence type="inferred from homology"/>
<dbReference type="PROSITE" id="PS51195">
    <property type="entry name" value="Q_MOTIF"/>
    <property type="match status" value="1"/>
</dbReference>
<dbReference type="InterPro" id="IPR050079">
    <property type="entry name" value="DEAD_box_RNA_helicase"/>
</dbReference>
<dbReference type="PROSITE" id="PS51192">
    <property type="entry name" value="HELICASE_ATP_BIND_1"/>
    <property type="match status" value="1"/>
</dbReference>
<gene>
    <name evidence="11" type="ORF">K7J14_08950</name>
</gene>
<evidence type="ECO:0000256" key="5">
    <source>
        <dbReference type="ARBA" id="ARBA00038437"/>
    </source>
</evidence>
<keyword evidence="4" id="KW-0067">ATP-binding</keyword>
<feature type="compositionally biased region" description="Low complexity" evidence="7">
    <location>
        <begin position="1"/>
        <end position="27"/>
    </location>
</feature>
<dbReference type="GO" id="GO:0005829">
    <property type="term" value="C:cytosol"/>
    <property type="evidence" value="ECO:0007669"/>
    <property type="project" value="TreeGrafter"/>
</dbReference>
<dbReference type="PROSITE" id="PS51194">
    <property type="entry name" value="HELICASE_CTER"/>
    <property type="match status" value="1"/>
</dbReference>
<dbReference type="SMART" id="SM00490">
    <property type="entry name" value="HELICc"/>
    <property type="match status" value="1"/>
</dbReference>
<feature type="region of interest" description="Disordered" evidence="7">
    <location>
        <begin position="1"/>
        <end position="87"/>
    </location>
</feature>
<evidence type="ECO:0000259" key="8">
    <source>
        <dbReference type="PROSITE" id="PS51192"/>
    </source>
</evidence>
<dbReference type="PANTHER" id="PTHR47959:SF13">
    <property type="entry name" value="ATP-DEPENDENT RNA HELICASE RHLE"/>
    <property type="match status" value="1"/>
</dbReference>
<evidence type="ECO:0000256" key="4">
    <source>
        <dbReference type="ARBA" id="ARBA00022840"/>
    </source>
</evidence>
<evidence type="ECO:0000313" key="12">
    <source>
        <dbReference type="Proteomes" id="UP001198163"/>
    </source>
</evidence>
<dbReference type="Pfam" id="PF00271">
    <property type="entry name" value="Helicase_C"/>
    <property type="match status" value="1"/>
</dbReference>
<dbReference type="InterPro" id="IPR014001">
    <property type="entry name" value="Helicase_ATP-bd"/>
</dbReference>
<dbReference type="InterPro" id="IPR001650">
    <property type="entry name" value="Helicase_C-like"/>
</dbReference>
<dbReference type="GO" id="GO:0003676">
    <property type="term" value="F:nucleic acid binding"/>
    <property type="evidence" value="ECO:0007669"/>
    <property type="project" value="InterPro"/>
</dbReference>
<evidence type="ECO:0000259" key="9">
    <source>
        <dbReference type="PROSITE" id="PS51194"/>
    </source>
</evidence>
<keyword evidence="2" id="KW-0378">Hydrolase</keyword>
<feature type="domain" description="Helicase C-terminal" evidence="9">
    <location>
        <begin position="336"/>
        <end position="455"/>
    </location>
</feature>
<dbReference type="CDD" id="cd00268">
    <property type="entry name" value="DEADc"/>
    <property type="match status" value="1"/>
</dbReference>
<accession>A0AAE3EH16</accession>
<evidence type="ECO:0000256" key="1">
    <source>
        <dbReference type="ARBA" id="ARBA00022741"/>
    </source>
</evidence>
<feature type="compositionally biased region" description="Low complexity" evidence="7">
    <location>
        <begin position="66"/>
        <end position="80"/>
    </location>
</feature>
<name>A0AAE3EH16_9SPIR</name>
<dbReference type="Proteomes" id="UP001198163">
    <property type="component" value="Unassembled WGS sequence"/>
</dbReference>
<dbReference type="InterPro" id="IPR027417">
    <property type="entry name" value="P-loop_NTPase"/>
</dbReference>
<reference evidence="11" key="1">
    <citation type="submission" date="2021-08" db="EMBL/GenBank/DDBJ databases">
        <title>Comparative analyses of Brucepasteria parasyntrophica and Teretinema zuelzerae.</title>
        <authorList>
            <person name="Song Y."/>
            <person name="Brune A."/>
        </authorList>
    </citation>
    <scope>NUCLEOTIDE SEQUENCE</scope>
    <source>
        <strain evidence="11">DSM 1903</strain>
    </source>
</reference>
<dbReference type="SUPFAM" id="SSF52540">
    <property type="entry name" value="P-loop containing nucleoside triphosphate hydrolases"/>
    <property type="match status" value="1"/>
</dbReference>
<comment type="caution">
    <text evidence="11">The sequence shown here is derived from an EMBL/GenBank/DDBJ whole genome shotgun (WGS) entry which is preliminary data.</text>
</comment>
<dbReference type="EMBL" id="JAINWA010000003">
    <property type="protein sequence ID" value="MCD1654830.1"/>
    <property type="molecule type" value="Genomic_DNA"/>
</dbReference>
<keyword evidence="1" id="KW-0547">Nucleotide-binding</keyword>